<accession>A0ABW5P3B9</accession>
<gene>
    <name evidence="1" type="ORF">ACFSR9_09190</name>
</gene>
<keyword evidence="2" id="KW-1185">Reference proteome</keyword>
<evidence type="ECO:0000313" key="2">
    <source>
        <dbReference type="Proteomes" id="UP001597475"/>
    </source>
</evidence>
<name>A0ABW5P3B9_9DEIO</name>
<protein>
    <submittedName>
        <fullName evidence="1">Uncharacterized protein</fullName>
    </submittedName>
</protein>
<organism evidence="1 2">
    <name type="scientific">Deinococcus taklimakanensis</name>
    <dbReference type="NCBI Taxonomy" id="536443"/>
    <lineage>
        <taxon>Bacteria</taxon>
        <taxon>Thermotogati</taxon>
        <taxon>Deinococcota</taxon>
        <taxon>Deinococci</taxon>
        <taxon>Deinococcales</taxon>
        <taxon>Deinococcaceae</taxon>
        <taxon>Deinococcus</taxon>
    </lineage>
</organism>
<dbReference type="Proteomes" id="UP001597475">
    <property type="component" value="Unassembled WGS sequence"/>
</dbReference>
<dbReference type="RefSeq" id="WP_386845126.1">
    <property type="nucleotide sequence ID" value="NZ_JBHUMK010000040.1"/>
</dbReference>
<comment type="caution">
    <text evidence="1">The sequence shown here is derived from an EMBL/GenBank/DDBJ whole genome shotgun (WGS) entry which is preliminary data.</text>
</comment>
<proteinExistence type="predicted"/>
<evidence type="ECO:0000313" key="1">
    <source>
        <dbReference type="EMBL" id="MFD2609609.1"/>
    </source>
</evidence>
<reference evidence="2" key="1">
    <citation type="journal article" date="2019" name="Int. J. Syst. Evol. Microbiol.">
        <title>The Global Catalogue of Microorganisms (GCM) 10K type strain sequencing project: providing services to taxonomists for standard genome sequencing and annotation.</title>
        <authorList>
            <consortium name="The Broad Institute Genomics Platform"/>
            <consortium name="The Broad Institute Genome Sequencing Center for Infectious Disease"/>
            <person name="Wu L."/>
            <person name="Ma J."/>
        </authorList>
    </citation>
    <scope>NUCLEOTIDE SEQUENCE [LARGE SCALE GENOMIC DNA]</scope>
    <source>
        <strain evidence="2">KCTC 33842</strain>
    </source>
</reference>
<sequence length="102" mass="10847">MLNLILDRAALLKLGESTDVVAGFVGREDSVSFDLAVMTVNDSLNLPEHQFFQVAEGGEGVSVALQTTGVDHPGMRLMALVYLAQHGTARELAEGMAAFASR</sequence>
<dbReference type="EMBL" id="JBHUMK010000040">
    <property type="protein sequence ID" value="MFD2609609.1"/>
    <property type="molecule type" value="Genomic_DNA"/>
</dbReference>